<reference evidence="2" key="2">
    <citation type="journal article" date="2023" name="BMC Genomics">
        <title>Pest status, molecular evolution, and epigenetic factors derived from the genome assembly of Frankliniella fusca, a thysanopteran phytovirus vector.</title>
        <authorList>
            <person name="Catto M.A."/>
            <person name="Labadie P.E."/>
            <person name="Jacobson A.L."/>
            <person name="Kennedy G.G."/>
            <person name="Srinivasan R."/>
            <person name="Hunt B.G."/>
        </authorList>
    </citation>
    <scope>NUCLEOTIDE SEQUENCE</scope>
    <source>
        <strain evidence="2">PL_HMW_Pooled</strain>
    </source>
</reference>
<feature type="compositionally biased region" description="Acidic residues" evidence="1">
    <location>
        <begin position="1"/>
        <end position="13"/>
    </location>
</feature>
<feature type="region of interest" description="Disordered" evidence="1">
    <location>
        <begin position="1"/>
        <end position="23"/>
    </location>
</feature>
<evidence type="ECO:0000313" key="3">
    <source>
        <dbReference type="Proteomes" id="UP001219518"/>
    </source>
</evidence>
<dbReference type="AlphaFoldDB" id="A0AAE1HP84"/>
<keyword evidence="3" id="KW-1185">Reference proteome</keyword>
<feature type="region of interest" description="Disordered" evidence="1">
    <location>
        <begin position="292"/>
        <end position="355"/>
    </location>
</feature>
<dbReference type="PANTHER" id="PTHR31434:SF2">
    <property type="entry name" value="S PHASE CYCLIN A-ASSOCIATED PROTEIN IN THE ENDOPLASMIC RETICULUM"/>
    <property type="match status" value="1"/>
</dbReference>
<evidence type="ECO:0000256" key="1">
    <source>
        <dbReference type="SAM" id="MobiDB-lite"/>
    </source>
</evidence>
<dbReference type="PANTHER" id="PTHR31434">
    <property type="entry name" value="S PHASE CYCLIN A-ASSOCIATED PROTEIN IN THE ENDOPLASMIC RETICULUM"/>
    <property type="match status" value="1"/>
</dbReference>
<evidence type="ECO:0000313" key="2">
    <source>
        <dbReference type="EMBL" id="KAK3924984.1"/>
    </source>
</evidence>
<dbReference type="EMBL" id="JAHWGI010001208">
    <property type="protein sequence ID" value="KAK3924984.1"/>
    <property type="molecule type" value="Genomic_DNA"/>
</dbReference>
<reference evidence="2" key="1">
    <citation type="submission" date="2021-07" db="EMBL/GenBank/DDBJ databases">
        <authorList>
            <person name="Catto M.A."/>
            <person name="Jacobson A."/>
            <person name="Kennedy G."/>
            <person name="Labadie P."/>
            <person name="Hunt B.G."/>
            <person name="Srinivasan R."/>
        </authorList>
    </citation>
    <scope>NUCLEOTIDE SEQUENCE</scope>
    <source>
        <strain evidence="2">PL_HMW_Pooled</strain>
        <tissue evidence="2">Head</tissue>
    </source>
</reference>
<feature type="compositionally biased region" description="Low complexity" evidence="1">
    <location>
        <begin position="311"/>
        <end position="321"/>
    </location>
</feature>
<gene>
    <name evidence="2" type="ORF">KUF71_013257</name>
</gene>
<accession>A0AAE1HP84</accession>
<feature type="region of interest" description="Disordered" evidence="1">
    <location>
        <begin position="367"/>
        <end position="449"/>
    </location>
</feature>
<dbReference type="Proteomes" id="UP001219518">
    <property type="component" value="Unassembled WGS sequence"/>
</dbReference>
<proteinExistence type="predicted"/>
<comment type="caution">
    <text evidence="2">The sequence shown here is derived from an EMBL/GenBank/DDBJ whole genome shotgun (WGS) entry which is preliminary data.</text>
</comment>
<protein>
    <submittedName>
        <fullName evidence="2">S phase cyclin A-associated protein in the endoplasmic reticulum</fullName>
    </submittedName>
</protein>
<name>A0AAE1HP84_9NEOP</name>
<organism evidence="2 3">
    <name type="scientific">Frankliniella fusca</name>
    <dbReference type="NCBI Taxonomy" id="407009"/>
    <lineage>
        <taxon>Eukaryota</taxon>
        <taxon>Metazoa</taxon>
        <taxon>Ecdysozoa</taxon>
        <taxon>Arthropoda</taxon>
        <taxon>Hexapoda</taxon>
        <taxon>Insecta</taxon>
        <taxon>Pterygota</taxon>
        <taxon>Neoptera</taxon>
        <taxon>Paraneoptera</taxon>
        <taxon>Thysanoptera</taxon>
        <taxon>Terebrantia</taxon>
        <taxon>Thripoidea</taxon>
        <taxon>Thripidae</taxon>
        <taxon>Frankliniella</taxon>
    </lineage>
</organism>
<sequence length="449" mass="46537">MGYDDDDDDDGDDPVPGRDADGDSLMSTISAGCCYTVCGGAVDRLALVCSGVRDPLGVQGEAVPFLLAALELLSALTARCGGVGRADPSGLGATLRSTELVGAVSMLYGLLLQQGQGGASAPRAPGTPPPTLDAPTACIARATIALLVRVAELDLAMFQSILGAEGISLQLRHITAHLLWVCAGQEQVLDQLRDLLHLVIRVLGYFVVRNHDNQLVLQSGVQPTVLQQLCQLPFPYFSEPRLSAVLFPTLLACCSDNAENRAILEQELSYDLLEGYRLSAAADGDPLILLLRDPKDRPRGLSRASSVCSNGEASAAASSGPEAKKARTTLEPSPENVKEAKVSEGAGATAAAGDTVKECPQKGAVVSAAGRGKAPKGEARQGQGPGPAPEAAATAKEPPSKRQKKVVANPASASGPERADADAPRETPSGSSALEASGRQRIRVSKEKL</sequence>